<name>A0A445FRQ2_GLYSO</name>
<dbReference type="Proteomes" id="UP000289340">
    <property type="component" value="Chromosome 18"/>
</dbReference>
<evidence type="ECO:0000256" key="2">
    <source>
        <dbReference type="SAM" id="Coils"/>
    </source>
</evidence>
<sequence length="587" mass="67225">MSIRTNPMKAVPTLLKRLVIVEKREDLKDLKSELNKIKDLFKIVKKNEEELLDTLAVVDGYLRNKNIPKLMEVKEDICKRIRNSTQKLLPDGSTDQGSNIEATQSLGKTFQDEKDKKREEVQEALSPEKFKVHYNELDRVHKRFFLSLLLFPENAVIKKSTIHFWWSSVVGYIMIGQFEFVFDYLYSRKLLVPHGNDKSLVVVNKFKINPCVRHKSVLPSLQNDKEQLCGIYSELVASSHNPNTSHRSLVLDQHKVKLSDRLGLKSTHWRAVFNVGASYLNFGPQWMAKMKQLEVLQLGRWLHDSPKHHIEVDSEEFLKELRDQKHLKYLSLRGISRIFELPPSIFQLERLAILDLKACHNLETLPNDISSLKNLRQLDLSQCYLLERMPKGIEKLINLEVLKGFVIGSSSKSSYQISDLADLKNLERLSIHIESGAVIDEKEFESLEELSKLEHLKISWGVSGKRYTDGIQISLLSNLKKLHLEGFPGESIPSWLEPSNLPKSLKELNLTGGKLESMDHGKLDHSDSCKLEIVRLKYLKDLNVDPEKLQALFPSLRNQVSSTITMKLCPPTTSLIVKGKQNPSVSS</sequence>
<proteinExistence type="predicted"/>
<dbReference type="Pfam" id="PF23598">
    <property type="entry name" value="LRR_14"/>
    <property type="match status" value="1"/>
</dbReference>
<dbReference type="PANTHER" id="PTHR47186">
    <property type="entry name" value="LEUCINE-RICH REPEAT-CONTAINING PROTEIN 57"/>
    <property type="match status" value="1"/>
</dbReference>
<evidence type="ECO:0000259" key="3">
    <source>
        <dbReference type="Pfam" id="PF23598"/>
    </source>
</evidence>
<reference evidence="4 5" key="1">
    <citation type="submission" date="2018-09" db="EMBL/GenBank/DDBJ databases">
        <title>A high-quality reference genome of wild soybean provides a powerful tool to mine soybean genomes.</title>
        <authorList>
            <person name="Xie M."/>
            <person name="Chung C.Y.L."/>
            <person name="Li M.-W."/>
            <person name="Wong F.-L."/>
            <person name="Chan T.-F."/>
            <person name="Lam H.-M."/>
        </authorList>
    </citation>
    <scope>NUCLEOTIDE SEQUENCE [LARGE SCALE GENOMIC DNA]</scope>
    <source>
        <strain evidence="5">cv. W05</strain>
        <tissue evidence="4">Hypocotyl of etiolated seedlings</tissue>
    </source>
</reference>
<comment type="caution">
    <text evidence="4">The sequence shown here is derived from an EMBL/GenBank/DDBJ whole genome shotgun (WGS) entry which is preliminary data.</text>
</comment>
<evidence type="ECO:0000313" key="5">
    <source>
        <dbReference type="Proteomes" id="UP000289340"/>
    </source>
</evidence>
<gene>
    <name evidence="4" type="ORF">D0Y65_048121</name>
</gene>
<feature type="coiled-coil region" evidence="2">
    <location>
        <begin position="20"/>
        <end position="47"/>
    </location>
</feature>
<dbReference type="SUPFAM" id="SSF52047">
    <property type="entry name" value="RNI-like"/>
    <property type="match status" value="1"/>
</dbReference>
<evidence type="ECO:0000313" key="4">
    <source>
        <dbReference type="EMBL" id="RZB51565.1"/>
    </source>
</evidence>
<dbReference type="AlphaFoldDB" id="A0A445FRQ2"/>
<keyword evidence="2" id="KW-0175">Coiled coil</keyword>
<protein>
    <submittedName>
        <fullName evidence="4">Disease resistance RPP13-like protein 4</fullName>
    </submittedName>
</protein>
<dbReference type="EMBL" id="QZWG01000018">
    <property type="protein sequence ID" value="RZB51565.1"/>
    <property type="molecule type" value="Genomic_DNA"/>
</dbReference>
<evidence type="ECO:0000256" key="1">
    <source>
        <dbReference type="ARBA" id="ARBA00022737"/>
    </source>
</evidence>
<feature type="domain" description="Disease resistance R13L4/SHOC-2-like LRR" evidence="3">
    <location>
        <begin position="293"/>
        <end position="520"/>
    </location>
</feature>
<keyword evidence="1" id="KW-0677">Repeat</keyword>
<accession>A0A445FRQ2</accession>
<keyword evidence="5" id="KW-1185">Reference proteome</keyword>
<dbReference type="Gene3D" id="3.80.10.10">
    <property type="entry name" value="Ribonuclease Inhibitor"/>
    <property type="match status" value="1"/>
</dbReference>
<dbReference type="PANTHER" id="PTHR47186:SF45">
    <property type="entry name" value="DISEASE RESISTANCE RPP13-LIKE PROTEIN 1"/>
    <property type="match status" value="1"/>
</dbReference>
<dbReference type="InterPro" id="IPR032675">
    <property type="entry name" value="LRR_dom_sf"/>
</dbReference>
<organism evidence="4 5">
    <name type="scientific">Glycine soja</name>
    <name type="common">Wild soybean</name>
    <dbReference type="NCBI Taxonomy" id="3848"/>
    <lineage>
        <taxon>Eukaryota</taxon>
        <taxon>Viridiplantae</taxon>
        <taxon>Streptophyta</taxon>
        <taxon>Embryophyta</taxon>
        <taxon>Tracheophyta</taxon>
        <taxon>Spermatophyta</taxon>
        <taxon>Magnoliopsida</taxon>
        <taxon>eudicotyledons</taxon>
        <taxon>Gunneridae</taxon>
        <taxon>Pentapetalae</taxon>
        <taxon>rosids</taxon>
        <taxon>fabids</taxon>
        <taxon>Fabales</taxon>
        <taxon>Fabaceae</taxon>
        <taxon>Papilionoideae</taxon>
        <taxon>50 kb inversion clade</taxon>
        <taxon>NPAAA clade</taxon>
        <taxon>indigoferoid/millettioid clade</taxon>
        <taxon>Phaseoleae</taxon>
        <taxon>Glycine</taxon>
        <taxon>Glycine subgen. Soja</taxon>
    </lineage>
</organism>
<dbReference type="InterPro" id="IPR055414">
    <property type="entry name" value="LRR_R13L4/SHOC2-like"/>
</dbReference>